<dbReference type="PRINTS" id="PR00352">
    <property type="entry name" value="3FE4SFRDOXIN"/>
</dbReference>
<feature type="transmembrane region" description="Helical" evidence="11">
    <location>
        <begin position="112"/>
        <end position="131"/>
    </location>
</feature>
<evidence type="ECO:0000256" key="9">
    <source>
        <dbReference type="ARBA" id="ARBA00023136"/>
    </source>
</evidence>
<reference evidence="13 14" key="1">
    <citation type="submission" date="2021-10" db="EMBL/GenBank/DDBJ databases">
        <title>Lutispora strain m25 sp. nov., a thermophilic, non-spore-forming bacterium isolated from a lab-scale methanogenic bioreactor digesting anaerobic sludge.</title>
        <authorList>
            <person name="El Houari A."/>
            <person name="Mcdonald J."/>
        </authorList>
    </citation>
    <scope>NUCLEOTIDE SEQUENCE [LARGE SCALE GENOMIC DNA]</scope>
    <source>
        <strain evidence="14">m25</strain>
    </source>
</reference>
<dbReference type="Gene3D" id="3.30.70.20">
    <property type="match status" value="1"/>
</dbReference>
<keyword evidence="6 11" id="KW-1133">Transmembrane helix</keyword>
<dbReference type="InterPro" id="IPR017900">
    <property type="entry name" value="4Fe4S_Fe_S_CS"/>
</dbReference>
<dbReference type="EMBL" id="JAJEKE010000028">
    <property type="protein sequence ID" value="MCQ1531702.1"/>
    <property type="molecule type" value="Genomic_DNA"/>
</dbReference>
<comment type="function">
    <text evidence="10">Ferredoxins are iron-sulfur proteins that transfer electrons in a wide variety of metabolic reactions.</text>
</comment>
<evidence type="ECO:0000256" key="10">
    <source>
        <dbReference type="RuleBase" id="RU368020"/>
    </source>
</evidence>
<evidence type="ECO:0000256" key="1">
    <source>
        <dbReference type="ARBA" id="ARBA00004651"/>
    </source>
</evidence>
<feature type="transmembrane region" description="Helical" evidence="11">
    <location>
        <begin position="83"/>
        <end position="106"/>
    </location>
</feature>
<dbReference type="Pfam" id="PF03773">
    <property type="entry name" value="ArsP_1"/>
    <property type="match status" value="1"/>
</dbReference>
<dbReference type="InterPro" id="IPR017896">
    <property type="entry name" value="4Fe4S_Fe-S-bd"/>
</dbReference>
<evidence type="ECO:0000256" key="6">
    <source>
        <dbReference type="ARBA" id="ARBA00022989"/>
    </source>
</evidence>
<evidence type="ECO:0000259" key="12">
    <source>
        <dbReference type="PROSITE" id="PS51379"/>
    </source>
</evidence>
<keyword evidence="9 11" id="KW-0472">Membrane</keyword>
<evidence type="ECO:0000313" key="13">
    <source>
        <dbReference type="EMBL" id="MCQ1531702.1"/>
    </source>
</evidence>
<keyword evidence="3" id="KW-1003">Cell membrane</keyword>
<evidence type="ECO:0000256" key="3">
    <source>
        <dbReference type="ARBA" id="ARBA00022475"/>
    </source>
</evidence>
<organism evidence="13 14">
    <name type="scientific">Lutispora saccharofermentans</name>
    <dbReference type="NCBI Taxonomy" id="3024236"/>
    <lineage>
        <taxon>Bacteria</taxon>
        <taxon>Bacillati</taxon>
        <taxon>Bacillota</taxon>
        <taxon>Clostridia</taxon>
        <taxon>Lutisporales</taxon>
        <taxon>Lutisporaceae</taxon>
        <taxon>Lutispora</taxon>
    </lineage>
</organism>
<keyword evidence="5 10" id="KW-0479">Metal-binding</keyword>
<keyword evidence="8 10" id="KW-0411">Iron-sulfur</keyword>
<dbReference type="Pfam" id="PF13370">
    <property type="entry name" value="Fer4_13"/>
    <property type="match status" value="1"/>
</dbReference>
<keyword evidence="14" id="KW-1185">Reference proteome</keyword>
<feature type="transmembrane region" description="Helical" evidence="11">
    <location>
        <begin position="43"/>
        <end position="63"/>
    </location>
</feature>
<evidence type="ECO:0000256" key="7">
    <source>
        <dbReference type="ARBA" id="ARBA00023004"/>
    </source>
</evidence>
<gene>
    <name evidence="13" type="ORF">LJD61_19475</name>
</gene>
<comment type="subcellular location">
    <subcellularLocation>
        <location evidence="1">Cell membrane</location>
        <topology evidence="1">Multi-pass membrane protein</topology>
    </subcellularLocation>
</comment>
<protein>
    <recommendedName>
        <fullName evidence="10">Ferredoxin</fullName>
    </recommendedName>
</protein>
<feature type="transmembrane region" description="Helical" evidence="11">
    <location>
        <begin position="143"/>
        <end position="161"/>
    </location>
</feature>
<proteinExistence type="inferred from homology"/>
<keyword evidence="7 10" id="KW-0408">Iron</keyword>
<dbReference type="InterPro" id="IPR001080">
    <property type="entry name" value="3Fe4S_ferredoxin"/>
</dbReference>
<name>A0ABT1NKA5_9FIRM</name>
<evidence type="ECO:0000256" key="4">
    <source>
        <dbReference type="ARBA" id="ARBA00022692"/>
    </source>
</evidence>
<dbReference type="InterPro" id="IPR005524">
    <property type="entry name" value="DUF318"/>
</dbReference>
<comment type="caution">
    <text evidence="13">The sequence shown here is derived from an EMBL/GenBank/DDBJ whole genome shotgun (WGS) entry which is preliminary data.</text>
</comment>
<sequence length="239" mass="26152">MKIFEKVKKNKLLSAVILAYGILFATMPDKALAAVNNSMYYVFEMLMIMPVIFILTSLAEAWVPKEVIINSFGEKSGFKGNIFAFLLGSFSAGPIYAAFPVCRMLLKKGAGIANIVIVLSTWAVIKVPMLANEAKFLGPKFMAMRWVLTTISIFIMAYFIAKAVKKEDMPQELETDGQAVSVNQDYCIGCGVCVNICPKIFYMEGKKAVARKEAIAGPIAEKVSKAAEACPGKAINYTL</sequence>
<dbReference type="SUPFAM" id="SSF54862">
    <property type="entry name" value="4Fe-4S ferredoxins"/>
    <property type="match status" value="1"/>
</dbReference>
<keyword evidence="10" id="KW-0813">Transport</keyword>
<feature type="domain" description="4Fe-4S ferredoxin-type" evidence="12">
    <location>
        <begin position="178"/>
        <end position="206"/>
    </location>
</feature>
<accession>A0ABT1NKA5</accession>
<dbReference type="PROSITE" id="PS00198">
    <property type="entry name" value="4FE4S_FER_1"/>
    <property type="match status" value="1"/>
</dbReference>
<dbReference type="RefSeq" id="WP_255229263.1">
    <property type="nucleotide sequence ID" value="NZ_JAJEKE010000028.1"/>
</dbReference>
<keyword evidence="10" id="KW-0249">Electron transport</keyword>
<evidence type="ECO:0000256" key="8">
    <source>
        <dbReference type="ARBA" id="ARBA00023014"/>
    </source>
</evidence>
<keyword evidence="4 11" id="KW-0812">Transmembrane</keyword>
<dbReference type="PROSITE" id="PS51379">
    <property type="entry name" value="4FE4S_FER_2"/>
    <property type="match status" value="1"/>
</dbReference>
<dbReference type="Proteomes" id="UP001651880">
    <property type="component" value="Unassembled WGS sequence"/>
</dbReference>
<comment type="similarity">
    <text evidence="2">Belongs to the UPF0718 family.</text>
</comment>
<evidence type="ECO:0000256" key="5">
    <source>
        <dbReference type="ARBA" id="ARBA00022723"/>
    </source>
</evidence>
<evidence type="ECO:0000313" key="14">
    <source>
        <dbReference type="Proteomes" id="UP001651880"/>
    </source>
</evidence>
<evidence type="ECO:0000256" key="2">
    <source>
        <dbReference type="ARBA" id="ARBA00006386"/>
    </source>
</evidence>
<evidence type="ECO:0000256" key="11">
    <source>
        <dbReference type="SAM" id="Phobius"/>
    </source>
</evidence>